<dbReference type="EMBL" id="JACRKR010000110">
    <property type="protein sequence ID" value="MBI5078820.1"/>
    <property type="molecule type" value="Genomic_DNA"/>
</dbReference>
<feature type="non-terminal residue" evidence="2">
    <location>
        <position position="1"/>
    </location>
</feature>
<evidence type="ECO:0000313" key="3">
    <source>
        <dbReference type="Proteomes" id="UP000808761"/>
    </source>
</evidence>
<dbReference type="Proteomes" id="UP000808761">
    <property type="component" value="Unassembled WGS sequence"/>
</dbReference>
<proteinExistence type="predicted"/>
<dbReference type="SUPFAM" id="SSF74650">
    <property type="entry name" value="Galactose mutarotase-like"/>
    <property type="match status" value="1"/>
</dbReference>
<dbReference type="InterPro" id="IPR014718">
    <property type="entry name" value="GH-type_carb-bd"/>
</dbReference>
<name>A0A9D6UK26_UNCSA</name>
<dbReference type="InterPro" id="IPR011013">
    <property type="entry name" value="Gal_mutarotase_sf_dom"/>
</dbReference>
<reference evidence="2" key="1">
    <citation type="submission" date="2020-07" db="EMBL/GenBank/DDBJ databases">
        <title>Huge and variable diversity of episymbiotic CPR bacteria and DPANN archaea in groundwater ecosystems.</title>
        <authorList>
            <person name="He C.Y."/>
            <person name="Keren R."/>
            <person name="Whittaker M."/>
            <person name="Farag I.F."/>
            <person name="Doudna J."/>
            <person name="Cate J.H.D."/>
            <person name="Banfield J.F."/>
        </authorList>
    </citation>
    <scope>NUCLEOTIDE SEQUENCE</scope>
    <source>
        <strain evidence="2">NC_groundwater_1860_Pr3_B-0.1um_51_7</strain>
    </source>
</reference>
<dbReference type="Pfam" id="PF09095">
    <property type="entry name" value="AmyA-gluTrfs_C"/>
    <property type="match status" value="1"/>
</dbReference>
<sequence length="187" mass="21324">FSRVKYRDLGDFTIQPYEFTPRRRGSEVSLALRRQGKVDGFPVKVEKMVSLCARQSIVNITYEVVNLSREEVALRFGSEFNFSLLAGSSPDRYFEIEGVKPENPFLSGFGSLENVKTVKIVDEWKGFSVSLQADKPAFLWRFPVETVSQSESGFEKIYQSSVVFPNWKFTLGPGEKWSTGITLRIEE</sequence>
<comment type="caution">
    <text evidence="2">The sequence shown here is derived from an EMBL/GenBank/DDBJ whole genome shotgun (WGS) entry which is preliminary data.</text>
</comment>
<feature type="domain" description="Alpha-amylase/4-alpha-glucanotransferase C-terminal" evidence="1">
    <location>
        <begin position="2"/>
        <end position="179"/>
    </location>
</feature>
<evidence type="ECO:0000313" key="2">
    <source>
        <dbReference type="EMBL" id="MBI5078820.1"/>
    </source>
</evidence>
<protein>
    <submittedName>
        <fullName evidence="2">DUF1926 domain-containing protein</fullName>
    </submittedName>
</protein>
<gene>
    <name evidence="2" type="ORF">HZB08_02235</name>
</gene>
<dbReference type="AlphaFoldDB" id="A0A9D6UK26"/>
<dbReference type="Gene3D" id="2.70.98.10">
    <property type="match status" value="1"/>
</dbReference>
<dbReference type="InterPro" id="IPR015179">
    <property type="entry name" value="A-amylase/a-glucTrfase_C"/>
</dbReference>
<accession>A0A9D6UK26</accession>
<dbReference type="GO" id="GO:0005975">
    <property type="term" value="P:carbohydrate metabolic process"/>
    <property type="evidence" value="ECO:0007669"/>
    <property type="project" value="InterPro"/>
</dbReference>
<dbReference type="GO" id="GO:0030246">
    <property type="term" value="F:carbohydrate binding"/>
    <property type="evidence" value="ECO:0007669"/>
    <property type="project" value="InterPro"/>
</dbReference>
<dbReference type="GO" id="GO:0003824">
    <property type="term" value="F:catalytic activity"/>
    <property type="evidence" value="ECO:0007669"/>
    <property type="project" value="InterPro"/>
</dbReference>
<evidence type="ECO:0000259" key="1">
    <source>
        <dbReference type="Pfam" id="PF09095"/>
    </source>
</evidence>
<organism evidence="2 3">
    <name type="scientific">Candidatus Saganbacteria bacterium</name>
    <dbReference type="NCBI Taxonomy" id="2575572"/>
    <lineage>
        <taxon>Bacteria</taxon>
        <taxon>Bacillati</taxon>
        <taxon>Saganbacteria</taxon>
    </lineage>
</organism>